<feature type="transmembrane region" description="Helical" evidence="3">
    <location>
        <begin position="415"/>
        <end position="438"/>
    </location>
</feature>
<feature type="transmembrane region" description="Helical" evidence="3">
    <location>
        <begin position="573"/>
        <end position="591"/>
    </location>
</feature>
<name>A0A9N8EL94_9STRA</name>
<dbReference type="AlphaFoldDB" id="A0A9N8EL94"/>
<comment type="caution">
    <text evidence="4">The sequence shown here is derived from an EMBL/GenBank/DDBJ whole genome shotgun (WGS) entry which is preliminary data.</text>
</comment>
<organism evidence="4 5">
    <name type="scientific">Seminavis robusta</name>
    <dbReference type="NCBI Taxonomy" id="568900"/>
    <lineage>
        <taxon>Eukaryota</taxon>
        <taxon>Sar</taxon>
        <taxon>Stramenopiles</taxon>
        <taxon>Ochrophyta</taxon>
        <taxon>Bacillariophyta</taxon>
        <taxon>Bacillariophyceae</taxon>
        <taxon>Bacillariophycidae</taxon>
        <taxon>Naviculales</taxon>
        <taxon>Naviculaceae</taxon>
        <taxon>Seminavis</taxon>
    </lineage>
</organism>
<evidence type="ECO:0000313" key="5">
    <source>
        <dbReference type="Proteomes" id="UP001153069"/>
    </source>
</evidence>
<feature type="transmembrane region" description="Helical" evidence="3">
    <location>
        <begin position="346"/>
        <end position="365"/>
    </location>
</feature>
<keyword evidence="3" id="KW-0472">Membrane</keyword>
<feature type="transmembrane region" description="Helical" evidence="3">
    <location>
        <begin position="672"/>
        <end position="691"/>
    </location>
</feature>
<dbReference type="EMBL" id="CAICTM010001296">
    <property type="protein sequence ID" value="CAB9522405.1"/>
    <property type="molecule type" value="Genomic_DNA"/>
</dbReference>
<dbReference type="Pfam" id="PF01554">
    <property type="entry name" value="MatE"/>
    <property type="match status" value="2"/>
</dbReference>
<dbReference type="GO" id="GO:0015297">
    <property type="term" value="F:antiporter activity"/>
    <property type="evidence" value="ECO:0007669"/>
    <property type="project" value="InterPro"/>
</dbReference>
<keyword evidence="5" id="KW-1185">Reference proteome</keyword>
<feature type="region of interest" description="Disordered" evidence="2">
    <location>
        <begin position="711"/>
        <end position="732"/>
    </location>
</feature>
<accession>A0A9N8EL94</accession>
<feature type="transmembrane region" description="Helical" evidence="3">
    <location>
        <begin position="644"/>
        <end position="666"/>
    </location>
</feature>
<keyword evidence="3" id="KW-1133">Transmembrane helix</keyword>
<comment type="similarity">
    <text evidence="1">Belongs to the multi antimicrobial extrusion (MATE) (TC 2.A.66.1) family.</text>
</comment>
<feature type="compositionally biased region" description="Basic and acidic residues" evidence="2">
    <location>
        <begin position="714"/>
        <end position="724"/>
    </location>
</feature>
<feature type="transmembrane region" description="Helical" evidence="3">
    <location>
        <begin position="273"/>
        <end position="296"/>
    </location>
</feature>
<feature type="transmembrane region" description="Helical" evidence="3">
    <location>
        <begin position="450"/>
        <end position="470"/>
    </location>
</feature>
<dbReference type="InterPro" id="IPR002528">
    <property type="entry name" value="MATE_fam"/>
</dbReference>
<evidence type="ECO:0000256" key="3">
    <source>
        <dbReference type="SAM" id="Phobius"/>
    </source>
</evidence>
<evidence type="ECO:0000256" key="1">
    <source>
        <dbReference type="ARBA" id="ARBA00010199"/>
    </source>
</evidence>
<dbReference type="PANTHER" id="PTHR11206">
    <property type="entry name" value="MULTIDRUG RESISTANCE PROTEIN"/>
    <property type="match status" value="1"/>
</dbReference>
<dbReference type="OrthoDB" id="42023at2759"/>
<keyword evidence="3" id="KW-0812">Transmembrane</keyword>
<feature type="transmembrane region" description="Helical" evidence="3">
    <location>
        <begin position="482"/>
        <end position="505"/>
    </location>
</feature>
<dbReference type="Proteomes" id="UP001153069">
    <property type="component" value="Unassembled WGS sequence"/>
</dbReference>
<sequence>MTVDADYEDGFYGYEATTNDPGLILLIGTIAVCVVFNALIPCFVAFGSQRDKARQAQMKVDPWAIKPDDEEDEKKLNFRTAAPSIRSVSEFSQSIQFGPGRSLYNRRSVRAPSMVSMGLRSTVSGASVGTSIVNQSVVTGLGGRRSRNQRRFRRALEKREMQYEAGVEADSFFRFNQATLPSERPQPLDDDQSCLSKMDTDEVSVKSFTMDADNEDFIPKQFLYAEEDEVEITCCGVDAWWKPNWAITYFDRIVALSEWDFEMRKIMRLTIPFVAQAVFTGLLDVMTVAIIGKLIGTTEATSYVIVDMLIGLTDEFVGGFISALTTLCSQAAGANQNKLCGQYVQMAMILYILFSLPFMYVWWAYTEDAIYWLGFDETAATMGSEFAKICIFSTLVEGINETLHSLLEVIELENYSTVVGISEDVLGFVLVLLAALLFEPSLFELGLIHLGLGVVFLLLNIAFICVKGWFKPYLSGMLGTFALLNFKAVWLMCKTALALSAGYLLTDGEWEIMTLLASFLGPAEVAAWTLIGTVWGCIEALTEAIGDAAEIRCSFLLGCGKPTHARVSSYKSMLIATISAFLVTSILFTMGEDIATWLTNDPVLQKMIVDVLPLFGLGNITMTVGTASWTLLGAQGRYRLATTVAFLGSWLVTIPLSVLASVALHLTLEGQTAAVVVGYMASGTINAYFLFRSDWEQISQAVINNHQMEMAAPPEKEDPSKDTSDAASVSSQGSAAVSAYAVGRVQHALQTP</sequence>
<protein>
    <submittedName>
        <fullName evidence="4">Protein DETOXIFICATION</fullName>
    </submittedName>
</protein>
<dbReference type="GO" id="GO:0016020">
    <property type="term" value="C:membrane"/>
    <property type="evidence" value="ECO:0007669"/>
    <property type="project" value="InterPro"/>
</dbReference>
<evidence type="ECO:0000313" key="4">
    <source>
        <dbReference type="EMBL" id="CAB9522405.1"/>
    </source>
</evidence>
<evidence type="ECO:0000256" key="2">
    <source>
        <dbReference type="SAM" id="MobiDB-lite"/>
    </source>
</evidence>
<feature type="transmembrane region" description="Helical" evidence="3">
    <location>
        <begin position="23"/>
        <end position="46"/>
    </location>
</feature>
<proteinExistence type="inferred from homology"/>
<gene>
    <name evidence="4" type="ORF">SEMRO_1298_G260640.1</name>
</gene>
<reference evidence="4" key="1">
    <citation type="submission" date="2020-06" db="EMBL/GenBank/DDBJ databases">
        <authorList>
            <consortium name="Plant Systems Biology data submission"/>
        </authorList>
    </citation>
    <scope>NUCLEOTIDE SEQUENCE</scope>
    <source>
        <strain evidence="4">D6</strain>
    </source>
</reference>
<feature type="transmembrane region" description="Helical" evidence="3">
    <location>
        <begin position="611"/>
        <end position="632"/>
    </location>
</feature>
<dbReference type="GO" id="GO:0042910">
    <property type="term" value="F:xenobiotic transmembrane transporter activity"/>
    <property type="evidence" value="ECO:0007669"/>
    <property type="project" value="InterPro"/>
</dbReference>